<sequence>MSGFYRLHMYEYPRLIISSFYDGRAKNRLERKAARLYRGSYRRVLYFYFCVSLQMDVRAMENFRSFTRSLLPRVANNNESKFSNKNRLNQSLEIDKTNNRIFAASVSETFLLSIITHSAYRPALGR</sequence>
<name>A0A232FMF1_9HYME</name>
<organism evidence="1 2">
    <name type="scientific">Trichomalopsis sarcophagae</name>
    <dbReference type="NCBI Taxonomy" id="543379"/>
    <lineage>
        <taxon>Eukaryota</taxon>
        <taxon>Metazoa</taxon>
        <taxon>Ecdysozoa</taxon>
        <taxon>Arthropoda</taxon>
        <taxon>Hexapoda</taxon>
        <taxon>Insecta</taxon>
        <taxon>Pterygota</taxon>
        <taxon>Neoptera</taxon>
        <taxon>Endopterygota</taxon>
        <taxon>Hymenoptera</taxon>
        <taxon>Apocrita</taxon>
        <taxon>Proctotrupomorpha</taxon>
        <taxon>Chalcidoidea</taxon>
        <taxon>Pteromalidae</taxon>
        <taxon>Pteromalinae</taxon>
        <taxon>Trichomalopsis</taxon>
    </lineage>
</organism>
<comment type="caution">
    <text evidence="1">The sequence shown here is derived from an EMBL/GenBank/DDBJ whole genome shotgun (WGS) entry which is preliminary data.</text>
</comment>
<proteinExistence type="predicted"/>
<keyword evidence="2" id="KW-1185">Reference proteome</keyword>
<dbReference type="EMBL" id="NNAY01000018">
    <property type="protein sequence ID" value="OXU31904.1"/>
    <property type="molecule type" value="Genomic_DNA"/>
</dbReference>
<evidence type="ECO:0000313" key="1">
    <source>
        <dbReference type="EMBL" id="OXU31904.1"/>
    </source>
</evidence>
<gene>
    <name evidence="1" type="ORF">TSAR_003849</name>
</gene>
<accession>A0A232FMF1</accession>
<dbReference type="Proteomes" id="UP000215335">
    <property type="component" value="Unassembled WGS sequence"/>
</dbReference>
<protein>
    <submittedName>
        <fullName evidence="1">Uncharacterized protein</fullName>
    </submittedName>
</protein>
<reference evidence="1 2" key="1">
    <citation type="journal article" date="2017" name="Curr. Biol.">
        <title>The Evolution of Venom by Co-option of Single-Copy Genes.</title>
        <authorList>
            <person name="Martinson E.O."/>
            <person name="Mrinalini"/>
            <person name="Kelkar Y.D."/>
            <person name="Chang C.H."/>
            <person name="Werren J.H."/>
        </authorList>
    </citation>
    <scope>NUCLEOTIDE SEQUENCE [LARGE SCALE GENOMIC DNA]</scope>
    <source>
        <strain evidence="1 2">Alberta</strain>
        <tissue evidence="1">Whole body</tissue>
    </source>
</reference>
<evidence type="ECO:0000313" key="2">
    <source>
        <dbReference type="Proteomes" id="UP000215335"/>
    </source>
</evidence>
<dbReference type="AlphaFoldDB" id="A0A232FMF1"/>